<protein>
    <submittedName>
        <fullName evidence="2">Magnesium transporter</fullName>
    </submittedName>
</protein>
<keyword evidence="3" id="KW-1185">Reference proteome</keyword>
<keyword evidence="1" id="KW-0472">Membrane</keyword>
<reference evidence="2 3" key="1">
    <citation type="submission" date="2021-02" db="EMBL/GenBank/DDBJ databases">
        <authorList>
            <person name="Park J.-S."/>
        </authorList>
    </citation>
    <scope>NUCLEOTIDE SEQUENCE [LARGE SCALE GENOMIC DNA]</scope>
    <source>
        <strain evidence="2 3">188UL20-2</strain>
    </source>
</reference>
<gene>
    <name evidence="2" type="ORF">JQC93_02625</name>
</gene>
<organism evidence="2 3">
    <name type="scientific">Vibrio ulleungensis</name>
    <dbReference type="NCBI Taxonomy" id="2807619"/>
    <lineage>
        <taxon>Bacteria</taxon>
        <taxon>Pseudomonadati</taxon>
        <taxon>Pseudomonadota</taxon>
        <taxon>Gammaproteobacteria</taxon>
        <taxon>Vibrionales</taxon>
        <taxon>Vibrionaceae</taxon>
        <taxon>Vibrio</taxon>
    </lineage>
</organism>
<dbReference type="EMBL" id="JAFEUM010000001">
    <property type="protein sequence ID" value="MBM7035290.1"/>
    <property type="molecule type" value="Genomic_DNA"/>
</dbReference>
<evidence type="ECO:0000256" key="1">
    <source>
        <dbReference type="SAM" id="Phobius"/>
    </source>
</evidence>
<name>A0ABS2HCH0_9VIBR</name>
<dbReference type="Proteomes" id="UP000809621">
    <property type="component" value="Unassembled WGS sequence"/>
</dbReference>
<accession>A0ABS2HCH0</accession>
<proteinExistence type="predicted"/>
<keyword evidence="1" id="KW-1133">Transmembrane helix</keyword>
<sequence length="143" mass="16117">MFASLLLFLSYILSKLGRVHGTDLPEEHFINGYPSIIQLIDSQYFLGAIACATILITIYVLSLFWKLHEIAVHKAQSMASAHTQIVFALSLCGLFIDKMWWVLAIIVAFTRWDLVSRSFSQIISTGINPNKEPQGHTQPEPKL</sequence>
<feature type="transmembrane region" description="Helical" evidence="1">
    <location>
        <begin position="85"/>
        <end position="109"/>
    </location>
</feature>
<evidence type="ECO:0000313" key="3">
    <source>
        <dbReference type="Proteomes" id="UP000809621"/>
    </source>
</evidence>
<evidence type="ECO:0000313" key="2">
    <source>
        <dbReference type="EMBL" id="MBM7035290.1"/>
    </source>
</evidence>
<feature type="transmembrane region" description="Helical" evidence="1">
    <location>
        <begin position="45"/>
        <end position="65"/>
    </location>
</feature>
<comment type="caution">
    <text evidence="2">The sequence shown here is derived from an EMBL/GenBank/DDBJ whole genome shotgun (WGS) entry which is preliminary data.</text>
</comment>
<keyword evidence="1" id="KW-0812">Transmembrane</keyword>